<gene>
    <name evidence="4" type="ORF">PCOR1329_LOCUS23518</name>
</gene>
<protein>
    <recommendedName>
        <fullName evidence="3">Peptidase M28 domain-containing protein</fullName>
    </recommendedName>
</protein>
<evidence type="ECO:0000256" key="1">
    <source>
        <dbReference type="ARBA" id="ARBA00001947"/>
    </source>
</evidence>
<comment type="similarity">
    <text evidence="2">Belongs to the peptidase M28 family. M28B subfamily.</text>
</comment>
<dbReference type="InterPro" id="IPR007484">
    <property type="entry name" value="Peptidase_M28"/>
</dbReference>
<evidence type="ECO:0000313" key="4">
    <source>
        <dbReference type="EMBL" id="CAK0822506.1"/>
    </source>
</evidence>
<proteinExistence type="inferred from homology"/>
<reference evidence="4" key="1">
    <citation type="submission" date="2023-10" db="EMBL/GenBank/DDBJ databases">
        <authorList>
            <person name="Chen Y."/>
            <person name="Shah S."/>
            <person name="Dougan E. K."/>
            <person name="Thang M."/>
            <person name="Chan C."/>
        </authorList>
    </citation>
    <scope>NUCLEOTIDE SEQUENCE [LARGE SCALE GENOMIC DNA]</scope>
</reference>
<evidence type="ECO:0000313" key="5">
    <source>
        <dbReference type="Proteomes" id="UP001189429"/>
    </source>
</evidence>
<keyword evidence="5" id="KW-1185">Reference proteome</keyword>
<dbReference type="SUPFAM" id="SSF53187">
    <property type="entry name" value="Zn-dependent exopeptidases"/>
    <property type="match status" value="1"/>
</dbReference>
<comment type="caution">
    <text evidence="4">The sequence shown here is derived from an EMBL/GenBank/DDBJ whole genome shotgun (WGS) entry which is preliminary data.</text>
</comment>
<name>A0ABN9RT81_9DINO</name>
<dbReference type="Pfam" id="PF04389">
    <property type="entry name" value="Peptidase_M28"/>
    <property type="match status" value="1"/>
</dbReference>
<organism evidence="4 5">
    <name type="scientific">Prorocentrum cordatum</name>
    <dbReference type="NCBI Taxonomy" id="2364126"/>
    <lineage>
        <taxon>Eukaryota</taxon>
        <taxon>Sar</taxon>
        <taxon>Alveolata</taxon>
        <taxon>Dinophyceae</taxon>
        <taxon>Prorocentrales</taxon>
        <taxon>Prorocentraceae</taxon>
        <taxon>Prorocentrum</taxon>
    </lineage>
</organism>
<sequence>MARRRVGGHGRVHIFHMPQGPLVPQAREVATRRHAGLSELVRMELGVNLAAALPEYRRPPEYRLPRGYLDPLALQRDQELLVIEGITEPIYARYLDEMTNPNSEGLKVKSRNWLNAEDTAKVVAFLKGEFEHMGFTTCVQEFKSWNHPDNRRAAGRKVSNVIAYVEGTDVGTVTMGAHFDSMPPKDRGSSWLFNGNPDNLAPGAVDNGSGVAAVLTMAKAWMEAYNKAGLRPKKSMYFVAFGGEEENLYGSDRFAQELRTPGSSNSRIPANCRPYPTDDHKAIIMDMIGWRNPRFQTDTVTMETKTWAADMFASLAQSNVLNNGNRLKLLYGLDPYGSDHESFLNRAMEAVLTIDNDGDENAYRCYHRTCDTIIQVSTRLATEISRMNMGAMLREALLN</sequence>
<evidence type="ECO:0000259" key="3">
    <source>
        <dbReference type="Pfam" id="PF04389"/>
    </source>
</evidence>
<dbReference type="PANTHER" id="PTHR12147:SF26">
    <property type="entry name" value="PEPTIDASE M28 DOMAIN-CONTAINING PROTEIN"/>
    <property type="match status" value="1"/>
</dbReference>
<evidence type="ECO:0000256" key="2">
    <source>
        <dbReference type="ARBA" id="ARBA00005634"/>
    </source>
</evidence>
<dbReference type="InterPro" id="IPR045175">
    <property type="entry name" value="M28_fam"/>
</dbReference>
<dbReference type="EMBL" id="CAUYUJ010007980">
    <property type="protein sequence ID" value="CAK0822506.1"/>
    <property type="molecule type" value="Genomic_DNA"/>
</dbReference>
<dbReference type="Proteomes" id="UP001189429">
    <property type="component" value="Unassembled WGS sequence"/>
</dbReference>
<feature type="domain" description="Peptidase M28" evidence="3">
    <location>
        <begin position="160"/>
        <end position="388"/>
    </location>
</feature>
<accession>A0ABN9RT81</accession>
<dbReference type="PANTHER" id="PTHR12147">
    <property type="entry name" value="METALLOPEPTIDASE M28 FAMILY MEMBER"/>
    <property type="match status" value="1"/>
</dbReference>
<comment type="cofactor">
    <cofactor evidence="1">
        <name>Zn(2+)</name>
        <dbReference type="ChEBI" id="CHEBI:29105"/>
    </cofactor>
</comment>
<dbReference type="Gene3D" id="3.40.630.10">
    <property type="entry name" value="Zn peptidases"/>
    <property type="match status" value="1"/>
</dbReference>